<sequence>MVATLPPNSNPSRTSDCFSLSKPDNRPSDQQQSNFSRKP</sequence>
<name>A0A7N0VHJ6_KALFE</name>
<feature type="region of interest" description="Disordered" evidence="1">
    <location>
        <begin position="1"/>
        <end position="39"/>
    </location>
</feature>
<evidence type="ECO:0000313" key="3">
    <source>
        <dbReference type="Proteomes" id="UP000594263"/>
    </source>
</evidence>
<keyword evidence="3" id="KW-1185">Reference proteome</keyword>
<feature type="compositionally biased region" description="Polar residues" evidence="1">
    <location>
        <begin position="28"/>
        <end position="39"/>
    </location>
</feature>
<accession>A0A7N0VHJ6</accession>
<dbReference type="Proteomes" id="UP000594263">
    <property type="component" value="Unplaced"/>
</dbReference>
<organism evidence="2 3">
    <name type="scientific">Kalanchoe fedtschenkoi</name>
    <name type="common">Lavender scallops</name>
    <name type="synonym">South American air plant</name>
    <dbReference type="NCBI Taxonomy" id="63787"/>
    <lineage>
        <taxon>Eukaryota</taxon>
        <taxon>Viridiplantae</taxon>
        <taxon>Streptophyta</taxon>
        <taxon>Embryophyta</taxon>
        <taxon>Tracheophyta</taxon>
        <taxon>Spermatophyta</taxon>
        <taxon>Magnoliopsida</taxon>
        <taxon>eudicotyledons</taxon>
        <taxon>Gunneridae</taxon>
        <taxon>Pentapetalae</taxon>
        <taxon>Saxifragales</taxon>
        <taxon>Crassulaceae</taxon>
        <taxon>Kalanchoe</taxon>
    </lineage>
</organism>
<dbReference type="Gramene" id="Kaladp0871s0002.1.v1.1">
    <property type="protein sequence ID" value="Kaladp0871s0002.1.v1.1"/>
    <property type="gene ID" value="Kaladp0871s0002.v1.1"/>
</dbReference>
<reference evidence="2" key="1">
    <citation type="submission" date="2021-01" db="UniProtKB">
        <authorList>
            <consortium name="EnsemblPlants"/>
        </authorList>
    </citation>
    <scope>IDENTIFICATION</scope>
</reference>
<dbReference type="AlphaFoldDB" id="A0A7N0VHJ6"/>
<evidence type="ECO:0000256" key="1">
    <source>
        <dbReference type="SAM" id="MobiDB-lite"/>
    </source>
</evidence>
<evidence type="ECO:0000313" key="2">
    <source>
        <dbReference type="EnsemblPlants" id="Kaladp0871s0002.1.v1.1"/>
    </source>
</evidence>
<dbReference type="EnsemblPlants" id="Kaladp0871s0002.1.v1.1">
    <property type="protein sequence ID" value="Kaladp0871s0002.1.v1.1"/>
    <property type="gene ID" value="Kaladp0871s0002.v1.1"/>
</dbReference>
<proteinExistence type="predicted"/>
<protein>
    <submittedName>
        <fullName evidence="2">Uncharacterized protein</fullName>
    </submittedName>
</protein>
<feature type="compositionally biased region" description="Polar residues" evidence="1">
    <location>
        <begin position="1"/>
        <end position="18"/>
    </location>
</feature>